<dbReference type="EMBL" id="MBDO02000018">
    <property type="protein sequence ID" value="RLN67948.1"/>
    <property type="molecule type" value="Genomic_DNA"/>
</dbReference>
<reference evidence="4 5" key="1">
    <citation type="submission" date="2018-07" db="EMBL/GenBank/DDBJ databases">
        <title>Genome sequencing of oomycete isolates from Chile give support for New Zealand origin for Phytophthora kernoviae and make available the first Nothophytophthora sp. genome.</title>
        <authorList>
            <person name="Studholme D.J."/>
            <person name="Sanfuentes E."/>
            <person name="Panda P."/>
            <person name="Hill R."/>
            <person name="Sambles C."/>
            <person name="Grant M."/>
            <person name="Williams N.M."/>
            <person name="Mcdougal R.L."/>
        </authorList>
    </citation>
    <scope>NUCLEOTIDE SEQUENCE [LARGE SCALE GENOMIC DNA]</scope>
    <source>
        <strain evidence="3">Chile6</strain>
        <strain evidence="2">Chile7</strain>
    </source>
</reference>
<dbReference type="OrthoDB" id="113620at2759"/>
<dbReference type="Pfam" id="PF06094">
    <property type="entry name" value="GGACT"/>
    <property type="match status" value="1"/>
</dbReference>
<dbReference type="Gene3D" id="3.10.490.10">
    <property type="entry name" value="Gamma-glutamyl cyclotransferase-like"/>
    <property type="match status" value="1"/>
</dbReference>
<gene>
    <name evidence="2" type="ORF">BBJ29_006825</name>
    <name evidence="3" type="ORF">BBP00_00001364</name>
</gene>
<evidence type="ECO:0000313" key="4">
    <source>
        <dbReference type="Proteomes" id="UP000277300"/>
    </source>
</evidence>
<dbReference type="InterPro" id="IPR036568">
    <property type="entry name" value="GGCT-like_sf"/>
</dbReference>
<comment type="caution">
    <text evidence="3">The sequence shown here is derived from an EMBL/GenBank/DDBJ whole genome shotgun (WGS) entry which is preliminary data.</text>
</comment>
<proteinExistence type="predicted"/>
<name>A0A3F2S1J8_9STRA</name>
<evidence type="ECO:0000313" key="3">
    <source>
        <dbReference type="EMBL" id="RLN67948.1"/>
    </source>
</evidence>
<feature type="domain" description="Gamma-glutamylcyclotransferase AIG2-like" evidence="1">
    <location>
        <begin position="8"/>
        <end position="52"/>
    </location>
</feature>
<dbReference type="AlphaFoldDB" id="A0A3F2S1J8"/>
<evidence type="ECO:0000259" key="1">
    <source>
        <dbReference type="Pfam" id="PF06094"/>
    </source>
</evidence>
<evidence type="ECO:0000313" key="5">
    <source>
        <dbReference type="Proteomes" id="UP000284657"/>
    </source>
</evidence>
<dbReference type="CDD" id="cd06661">
    <property type="entry name" value="GGCT_like"/>
    <property type="match status" value="1"/>
</dbReference>
<dbReference type="Proteomes" id="UP000277300">
    <property type="component" value="Unassembled WGS sequence"/>
</dbReference>
<protein>
    <recommendedName>
        <fullName evidence="1">Gamma-glutamylcyclotransferase AIG2-like domain-containing protein</fullName>
    </recommendedName>
</protein>
<dbReference type="InterPro" id="IPR009288">
    <property type="entry name" value="AIG2-like_dom"/>
</dbReference>
<evidence type="ECO:0000313" key="2">
    <source>
        <dbReference type="EMBL" id="RLN56273.1"/>
    </source>
</evidence>
<organism evidence="3 4">
    <name type="scientific">Phytophthora kernoviae</name>
    <dbReference type="NCBI Taxonomy" id="325452"/>
    <lineage>
        <taxon>Eukaryota</taxon>
        <taxon>Sar</taxon>
        <taxon>Stramenopiles</taxon>
        <taxon>Oomycota</taxon>
        <taxon>Peronosporomycetes</taxon>
        <taxon>Peronosporales</taxon>
        <taxon>Peronosporaceae</taxon>
        <taxon>Phytophthora</taxon>
    </lineage>
</organism>
<dbReference type="SUPFAM" id="SSF110857">
    <property type="entry name" value="Gamma-glutamyl cyclotransferase-like"/>
    <property type="match status" value="1"/>
</dbReference>
<dbReference type="InterPro" id="IPR013024">
    <property type="entry name" value="GGCT-like"/>
</dbReference>
<sequence length="157" mass="17697">MIAMETLVFVYGTLKQGLYNHETYLKPAIALGKAELVGAARTHKAEFHMVLDDQVFYPCLYQVDDSLYARDDTDVDLLDGETVNCQVYLMPIIDDLPKLPRIADYTADMNAKYDAVMGDPQLEILECIYGKEVIHAVEAKLDEGMEFADAWKVVVKV</sequence>
<dbReference type="EMBL" id="MBAD02001282">
    <property type="protein sequence ID" value="RLN56273.1"/>
    <property type="molecule type" value="Genomic_DNA"/>
</dbReference>
<accession>A0A3F2S1J8</accession>
<dbReference type="Proteomes" id="UP000284657">
    <property type="component" value="Unassembled WGS sequence"/>
</dbReference>